<protein>
    <submittedName>
        <fullName evidence="1">Uncharacterized protein</fullName>
    </submittedName>
</protein>
<sequence>MRTYSSSLKNVLTQALWRSKMASYVETDPVKALDMQLESGLIDKKEYNEILTYL</sequence>
<keyword evidence="2" id="KW-1185">Reference proteome</keyword>
<reference evidence="1 2" key="1">
    <citation type="submission" date="2018-05" db="EMBL/GenBank/DDBJ databases">
        <title>Genomic Encyclopedia of Type Strains, Phase IV (KMG-IV): sequencing the most valuable type-strain genomes for metagenomic binning, comparative biology and taxonomic classification.</title>
        <authorList>
            <person name="Goeker M."/>
        </authorList>
    </citation>
    <scope>NUCLEOTIDE SEQUENCE [LARGE SCALE GENOMIC DNA]</scope>
    <source>
        <strain evidence="1 2">DSM 22440</strain>
    </source>
</reference>
<proteinExistence type="predicted"/>
<evidence type="ECO:0000313" key="1">
    <source>
        <dbReference type="EMBL" id="PXW92229.1"/>
    </source>
</evidence>
<dbReference type="AlphaFoldDB" id="A0A2V3WCD3"/>
<dbReference type="EMBL" id="QJJR01000003">
    <property type="protein sequence ID" value="PXW92229.1"/>
    <property type="molecule type" value="Genomic_DNA"/>
</dbReference>
<dbReference type="Proteomes" id="UP000247922">
    <property type="component" value="Unassembled WGS sequence"/>
</dbReference>
<accession>A0A2V3WCD3</accession>
<organism evidence="1 2">
    <name type="scientific">Streptohalobacillus salinus</name>
    <dbReference type="NCBI Taxonomy" id="621096"/>
    <lineage>
        <taxon>Bacteria</taxon>
        <taxon>Bacillati</taxon>
        <taxon>Bacillota</taxon>
        <taxon>Bacilli</taxon>
        <taxon>Bacillales</taxon>
        <taxon>Bacillaceae</taxon>
        <taxon>Streptohalobacillus</taxon>
    </lineage>
</organism>
<comment type="caution">
    <text evidence="1">The sequence shown here is derived from an EMBL/GenBank/DDBJ whole genome shotgun (WGS) entry which is preliminary data.</text>
</comment>
<evidence type="ECO:0000313" key="2">
    <source>
        <dbReference type="Proteomes" id="UP000247922"/>
    </source>
</evidence>
<name>A0A2V3WCD3_9BACI</name>
<gene>
    <name evidence="1" type="ORF">DES38_103248</name>
</gene>
<dbReference type="RefSeq" id="WP_170114327.1">
    <property type="nucleotide sequence ID" value="NZ_QJJR01000003.1"/>
</dbReference>